<keyword evidence="2" id="KW-0813">Transport</keyword>
<evidence type="ECO:0008006" key="8">
    <source>
        <dbReference type="Google" id="ProtNLM"/>
    </source>
</evidence>
<evidence type="ECO:0000256" key="2">
    <source>
        <dbReference type="ARBA" id="ARBA00022448"/>
    </source>
</evidence>
<dbReference type="Gene3D" id="1.25.10.10">
    <property type="entry name" value="Leucine-rich Repeat Variant"/>
    <property type="match status" value="1"/>
</dbReference>
<comment type="caution">
    <text evidence="6">The sequence shown here is derived from an EMBL/GenBank/DDBJ whole genome shotgun (WGS) entry which is preliminary data.</text>
</comment>
<evidence type="ECO:0000256" key="5">
    <source>
        <dbReference type="ARBA" id="ARBA00022927"/>
    </source>
</evidence>
<evidence type="ECO:0000256" key="4">
    <source>
        <dbReference type="ARBA" id="ARBA00022737"/>
    </source>
</evidence>
<dbReference type="InterPro" id="IPR040122">
    <property type="entry name" value="Importin_beta"/>
</dbReference>
<dbReference type="GO" id="GO:0005737">
    <property type="term" value="C:cytoplasm"/>
    <property type="evidence" value="ECO:0007669"/>
    <property type="project" value="UniProtKB-SubCell"/>
</dbReference>
<dbReference type="VEuPathDB" id="TrichDB:TRFO_06383"/>
<name>A0A1J4JZ68_9EUKA</name>
<keyword evidence="7" id="KW-1185">Reference proteome</keyword>
<protein>
    <recommendedName>
        <fullName evidence="8">Importin N-terminal domain-containing protein</fullName>
    </recommendedName>
</protein>
<dbReference type="InterPro" id="IPR011989">
    <property type="entry name" value="ARM-like"/>
</dbReference>
<sequence length="856" mass="98421">MNEDGDFSKYKDIFLKCCVQQSDQTFYNLLTQFMESEDINDFKSFLEYNIEIFQNPHFHPKARELSSILLMNALRVQNDLSFQKVQNKWFKQIILPLHTPIKETMLNGLSSQDIHIRNVCATTIASIAFIEEKTWQQLCTVLLSNIASQQNDIYRISGSIRCINEIFNFPIIRPESPPGNDFPELIKALIEILQTPHFDQSTLVDASNALIEILKQYSHFFNDHDVINRILEVIESIFNSGVIIQNNQIDFYQALYNLLFLLFNFCYGSIEEHMPQIVNITQNQISNTTGMFKCISLNIWKEFAHFEIGLEKKGQQTKELACRAAPLFVGHLLNCLIQIEDPTYTGIEDPNVITTHMVAASALKEFFTCNSQVIFENVSNFFNLIYEPDWTKVHAAIYSIPCVCTLPHSDSVRDFLCKVLPFLITHSGPKAMCLRTKDTAMWAISCILNHYGEIAENDDNIPNLLTLFSETMDPEVPHIIMNRSCNIFFYLVPRCNKVFLDQNFEQLSSIILNRAASLKNFEYAAKPFTAMNALISFCSNESDQHVFNLIQVFFTLVLNQNESDERRSAGFRTLATIFKKIPEMIEPHATSFGAQIMSIISIDNIDSDLWACGLLALTNLIIIAKSQFVPFIHDISNNLYKALSVGEDEKLIRTSLDTLSKLFECNSEQMGQEFDNTYELIIKFIEIKPPQIVIPMMASIINVFAQMFGTLRYFEIETDEKINNMVKKIIEAGEFCMNSNTADSQSENDYELIACIFYAYYNLFVGLQNKKDYLKFVCAPIFKFVEFINAQKIYNDYVLGCLYKLLYKIGETLTTEVNVKLNKRFIKNLISVGMKNSENPRLQEKAKELKVFLEEL</sequence>
<organism evidence="6 7">
    <name type="scientific">Tritrichomonas foetus</name>
    <dbReference type="NCBI Taxonomy" id="1144522"/>
    <lineage>
        <taxon>Eukaryota</taxon>
        <taxon>Metamonada</taxon>
        <taxon>Parabasalia</taxon>
        <taxon>Tritrichomonadida</taxon>
        <taxon>Tritrichomonadidae</taxon>
        <taxon>Tritrichomonas</taxon>
    </lineage>
</organism>
<comment type="subcellular location">
    <subcellularLocation>
        <location evidence="1">Cytoplasm</location>
    </subcellularLocation>
</comment>
<dbReference type="AlphaFoldDB" id="A0A1J4JZ68"/>
<evidence type="ECO:0000256" key="1">
    <source>
        <dbReference type="ARBA" id="ARBA00004496"/>
    </source>
</evidence>
<evidence type="ECO:0000313" key="6">
    <source>
        <dbReference type="EMBL" id="OHT04471.1"/>
    </source>
</evidence>
<proteinExistence type="predicted"/>
<reference evidence="6" key="1">
    <citation type="submission" date="2016-10" db="EMBL/GenBank/DDBJ databases">
        <authorList>
            <person name="Benchimol M."/>
            <person name="Almeida L.G."/>
            <person name="Vasconcelos A.T."/>
            <person name="Perreira-Neves A."/>
            <person name="Rosa I.A."/>
            <person name="Tasca T."/>
            <person name="Bogo M.R."/>
            <person name="de Souza W."/>
        </authorList>
    </citation>
    <scope>NUCLEOTIDE SEQUENCE [LARGE SCALE GENOMIC DNA]</scope>
    <source>
        <strain evidence="6">K</strain>
    </source>
</reference>
<evidence type="ECO:0000313" key="7">
    <source>
        <dbReference type="Proteomes" id="UP000179807"/>
    </source>
</evidence>
<dbReference type="GeneID" id="94827769"/>
<dbReference type="EMBL" id="MLAK01000793">
    <property type="protein sequence ID" value="OHT04471.1"/>
    <property type="molecule type" value="Genomic_DNA"/>
</dbReference>
<gene>
    <name evidence="6" type="ORF">TRFO_06383</name>
</gene>
<keyword evidence="4" id="KW-0677">Repeat</keyword>
<evidence type="ECO:0000256" key="3">
    <source>
        <dbReference type="ARBA" id="ARBA00022490"/>
    </source>
</evidence>
<dbReference type="PANTHER" id="PTHR10527">
    <property type="entry name" value="IMPORTIN BETA"/>
    <property type="match status" value="1"/>
</dbReference>
<dbReference type="InterPro" id="IPR016024">
    <property type="entry name" value="ARM-type_fold"/>
</dbReference>
<dbReference type="GO" id="GO:0006606">
    <property type="term" value="P:protein import into nucleus"/>
    <property type="evidence" value="ECO:0007669"/>
    <property type="project" value="InterPro"/>
</dbReference>
<dbReference type="RefSeq" id="XP_068357607.1">
    <property type="nucleotide sequence ID" value="XM_068493065.1"/>
</dbReference>
<dbReference type="Proteomes" id="UP000179807">
    <property type="component" value="Unassembled WGS sequence"/>
</dbReference>
<dbReference type="SUPFAM" id="SSF48371">
    <property type="entry name" value="ARM repeat"/>
    <property type="match status" value="1"/>
</dbReference>
<keyword evidence="5" id="KW-0653">Protein transport</keyword>
<accession>A0A1J4JZ68</accession>
<keyword evidence="3" id="KW-0963">Cytoplasm</keyword>